<comment type="caution">
    <text evidence="3">The sequence shown here is derived from an EMBL/GenBank/DDBJ whole genome shotgun (WGS) entry which is preliminary data.</text>
</comment>
<gene>
    <name evidence="3" type="ORF">K7H17_18065</name>
</gene>
<accession>A0A9X1N7Q2</accession>
<reference evidence="3" key="1">
    <citation type="submission" date="2021-08" db="EMBL/GenBank/DDBJ databases">
        <title>Isolation and characterization of neutrophilic mixotrophic iron-oxidizing bacteria from deep-sea hydrothermal vents.</title>
        <authorList>
            <person name="He Y."/>
        </authorList>
    </citation>
    <scope>NUCLEOTIDE SEQUENCE</scope>
    <source>
        <strain evidence="3">IOP_13</strain>
    </source>
</reference>
<evidence type="ECO:0000256" key="1">
    <source>
        <dbReference type="SAM" id="Coils"/>
    </source>
</evidence>
<feature type="transmembrane region" description="Helical" evidence="2">
    <location>
        <begin position="6"/>
        <end position="22"/>
    </location>
</feature>
<protein>
    <submittedName>
        <fullName evidence="3">Uncharacterized protein</fullName>
    </submittedName>
</protein>
<feature type="transmembrane region" description="Helical" evidence="2">
    <location>
        <begin position="201"/>
        <end position="218"/>
    </location>
</feature>
<feature type="coiled-coil region" evidence="1">
    <location>
        <begin position="225"/>
        <end position="287"/>
    </location>
</feature>
<dbReference type="EMBL" id="JAINWF010000012">
    <property type="protein sequence ID" value="MCD1609769.1"/>
    <property type="molecule type" value="Genomic_DNA"/>
</dbReference>
<keyword evidence="2" id="KW-1133">Transmembrane helix</keyword>
<name>A0A9X1N7Q2_9GAMM</name>
<dbReference type="RefSeq" id="WP_172883511.1">
    <property type="nucleotide sequence ID" value="NZ_DAMCIT010000003.1"/>
</dbReference>
<organism evidence="3 4">
    <name type="scientific">Stutzerimonas kunmingensis</name>
    <dbReference type="NCBI Taxonomy" id="1211807"/>
    <lineage>
        <taxon>Bacteria</taxon>
        <taxon>Pseudomonadati</taxon>
        <taxon>Pseudomonadota</taxon>
        <taxon>Gammaproteobacteria</taxon>
        <taxon>Pseudomonadales</taxon>
        <taxon>Pseudomonadaceae</taxon>
        <taxon>Stutzerimonas</taxon>
    </lineage>
</organism>
<keyword evidence="2" id="KW-0812">Transmembrane</keyword>
<keyword evidence="4" id="KW-1185">Reference proteome</keyword>
<evidence type="ECO:0000313" key="3">
    <source>
        <dbReference type="EMBL" id="MCD1609769.1"/>
    </source>
</evidence>
<dbReference type="AlphaFoldDB" id="A0A9X1N7Q2"/>
<evidence type="ECO:0000313" key="4">
    <source>
        <dbReference type="Proteomes" id="UP001138989"/>
    </source>
</evidence>
<keyword evidence="2" id="KW-0472">Membrane</keyword>
<feature type="transmembrane region" description="Helical" evidence="2">
    <location>
        <begin position="149"/>
        <end position="181"/>
    </location>
</feature>
<dbReference type="Proteomes" id="UP001138989">
    <property type="component" value="Unassembled WGS sequence"/>
</dbReference>
<sequence>MSPKLYLVLVLLALGAYLFWLTREQLAAMQTKKKGIAYGKAVMAAVETHYVELKDKSVLLVEDKGYQVVDDSKWKAELDKFITMVVRPKVEGFIRTRADQAVFHQFATTMLLQLLDGDVFPRQFPVEEYAAGAIQSAGEAEKLLIPARWLFSIVFVAVAVYTAIHQGWLGGLLMLVAGLVFNPLTHQKMVQKAPWYDRYNLGIWAILGIVLLANISYFQHAQAVYDESQALLAEQQKQRAIEQQRVAEQRRVDTEQKRLAVEAQAANEFAAKRLEVLENLSRAIQEERFSDAKAILDKYSAVSDSDLVALNGEYELKKEAFDAKEAAAKAERKRQENYTARIRDYAIDEYTSAQYPKLTAKYRSRLTEIKNFRRTAAERVIDSGKCDYVENVQLSDESTLRSLKFFIDCANENRIYLTEAELKSGAEVRTQAENSWDEGEAIVACRDMTKRSATIPSSVNFHSFTGTSATTAKTTGNVQVLLNFDAKNVFGTEIGYTARCIFEPRKQGSIEIFLRE</sequence>
<keyword evidence="1" id="KW-0175">Coiled coil</keyword>
<evidence type="ECO:0000256" key="2">
    <source>
        <dbReference type="SAM" id="Phobius"/>
    </source>
</evidence>
<proteinExistence type="predicted"/>